<dbReference type="InParanoid" id="A0A0Q3HE38"/>
<dbReference type="AlphaFoldDB" id="A0A0Q3HE38"/>
<dbReference type="NCBIfam" id="TIGR01640">
    <property type="entry name" value="F_box_assoc_1"/>
    <property type="match status" value="2"/>
</dbReference>
<organism evidence="2">
    <name type="scientific">Brachypodium distachyon</name>
    <name type="common">Purple false brome</name>
    <name type="synonym">Trachynia distachya</name>
    <dbReference type="NCBI Taxonomy" id="15368"/>
    <lineage>
        <taxon>Eukaryota</taxon>
        <taxon>Viridiplantae</taxon>
        <taxon>Streptophyta</taxon>
        <taxon>Embryophyta</taxon>
        <taxon>Tracheophyta</taxon>
        <taxon>Spermatophyta</taxon>
        <taxon>Magnoliopsida</taxon>
        <taxon>Liliopsida</taxon>
        <taxon>Poales</taxon>
        <taxon>Poaceae</taxon>
        <taxon>BOP clade</taxon>
        <taxon>Pooideae</taxon>
        <taxon>Stipodae</taxon>
        <taxon>Brachypodieae</taxon>
        <taxon>Brachypodium</taxon>
    </lineage>
</organism>
<dbReference type="InterPro" id="IPR001810">
    <property type="entry name" value="F-box_dom"/>
</dbReference>
<dbReference type="SMART" id="SM00256">
    <property type="entry name" value="FBOX"/>
    <property type="match status" value="1"/>
</dbReference>
<evidence type="ECO:0000313" key="2">
    <source>
        <dbReference type="EMBL" id="KQJ86507.1"/>
    </source>
</evidence>
<dbReference type="Pfam" id="PF00646">
    <property type="entry name" value="F-box"/>
    <property type="match status" value="1"/>
</dbReference>
<dbReference type="FunCoup" id="A0A0Q3HE38">
    <property type="interactions" value="2"/>
</dbReference>
<name>A0A0Q3HE38_BRADI</name>
<dbReference type="PANTHER" id="PTHR31111">
    <property type="entry name" value="BNAA05G37150D PROTEIN-RELATED"/>
    <property type="match status" value="1"/>
</dbReference>
<evidence type="ECO:0000259" key="1">
    <source>
        <dbReference type="PROSITE" id="PS50181"/>
    </source>
</evidence>
<protein>
    <recommendedName>
        <fullName evidence="1">F-box domain-containing protein</fullName>
    </recommendedName>
</protein>
<accession>A0A0Q3HE38</accession>
<feature type="domain" description="F-box" evidence="1">
    <location>
        <begin position="3"/>
        <end position="49"/>
    </location>
</feature>
<dbReference type="OrthoDB" id="597540at2759"/>
<dbReference type="Proteomes" id="UP000008810">
    <property type="component" value="Chromosome 4"/>
</dbReference>
<dbReference type="EMBL" id="CM000883">
    <property type="protein sequence ID" value="KQJ86507.1"/>
    <property type="molecule type" value="Genomic_DNA"/>
</dbReference>
<dbReference type="Gramene" id="KQJ86507">
    <property type="protein sequence ID" value="KQJ86507"/>
    <property type="gene ID" value="BRADI_4g05976v3"/>
</dbReference>
<dbReference type="Pfam" id="PF08268">
    <property type="entry name" value="FBA_3"/>
    <property type="match status" value="2"/>
</dbReference>
<reference evidence="3" key="3">
    <citation type="submission" date="2018-08" db="UniProtKB">
        <authorList>
            <consortium name="EnsemblPlants"/>
        </authorList>
    </citation>
    <scope>IDENTIFICATION</scope>
    <source>
        <strain evidence="3">cv. Bd21</strain>
    </source>
</reference>
<dbReference type="SUPFAM" id="SSF81383">
    <property type="entry name" value="F-box domain"/>
    <property type="match status" value="1"/>
</dbReference>
<evidence type="ECO:0000313" key="3">
    <source>
        <dbReference type="EnsemblPlants" id="KQJ86507"/>
    </source>
</evidence>
<dbReference type="EnsemblPlants" id="KQJ86507">
    <property type="protein sequence ID" value="KQJ86507"/>
    <property type="gene ID" value="BRADI_4g05976v3"/>
</dbReference>
<reference evidence="2 3" key="1">
    <citation type="journal article" date="2010" name="Nature">
        <title>Genome sequencing and analysis of the model grass Brachypodium distachyon.</title>
        <authorList>
            <consortium name="International Brachypodium Initiative"/>
        </authorList>
    </citation>
    <scope>NUCLEOTIDE SEQUENCE [LARGE SCALE GENOMIC DNA]</scope>
    <source>
        <strain evidence="2 3">Bd21</strain>
    </source>
</reference>
<dbReference type="CDD" id="cd22157">
    <property type="entry name" value="F-box_AtFBW1-like"/>
    <property type="match status" value="1"/>
</dbReference>
<keyword evidence="4" id="KW-1185">Reference proteome</keyword>
<reference evidence="2" key="2">
    <citation type="submission" date="2017-06" db="EMBL/GenBank/DDBJ databases">
        <title>WGS assembly of Brachypodium distachyon.</title>
        <authorList>
            <consortium name="The International Brachypodium Initiative"/>
            <person name="Lucas S."/>
            <person name="Harmon-Smith M."/>
            <person name="Lail K."/>
            <person name="Tice H."/>
            <person name="Grimwood J."/>
            <person name="Bruce D."/>
            <person name="Barry K."/>
            <person name="Shu S."/>
            <person name="Lindquist E."/>
            <person name="Wang M."/>
            <person name="Pitluck S."/>
            <person name="Vogel J.P."/>
            <person name="Garvin D.F."/>
            <person name="Mockler T.C."/>
            <person name="Schmutz J."/>
            <person name="Rokhsar D."/>
            <person name="Bevan M.W."/>
        </authorList>
    </citation>
    <scope>NUCLEOTIDE SEQUENCE</scope>
    <source>
        <strain evidence="2">Bd21</strain>
    </source>
</reference>
<dbReference type="InterPro" id="IPR017451">
    <property type="entry name" value="F-box-assoc_interact_dom"/>
</dbReference>
<dbReference type="Gene3D" id="1.20.1280.50">
    <property type="match status" value="1"/>
</dbReference>
<dbReference type="InterPro" id="IPR036047">
    <property type="entry name" value="F-box-like_dom_sf"/>
</dbReference>
<dbReference type="PROSITE" id="PS50181">
    <property type="entry name" value="FBOX"/>
    <property type="match status" value="1"/>
</dbReference>
<dbReference type="InterPro" id="IPR013187">
    <property type="entry name" value="F-box-assoc_dom_typ3"/>
</dbReference>
<dbReference type="PANTHER" id="PTHR31111:SF136">
    <property type="entry name" value="F-BOX ASSOCIATED DOMAIN-CONTAINING PROTEIN"/>
    <property type="match status" value="1"/>
</dbReference>
<sequence length="687" mass="77230">MENQAVESLPKEMLMEILARLPAKSCVGRFRCVSREWSAMLSSEHFVDLHARRANRPDRPRLLLAPVVSSYDDCVYSWQPGGQVEKLMSDDFAVTGLLAPVTKPCHGLILIRCTDHDGYFVCNPSTGDEVLPLPDSEVPLKTISRPSIRGQPEAPSFYGVAYGLGYCSVTKQHKVVRLFWGNEVSSCEVLVLDTPAYWRPTAQNPPLSYVTEEKPAVFLRGQLHFLCRDGDIATFNTSSETFGSLLPPTGFEDASPLLTELDDCLCFCYGEPDSDDPYRIFLLRDYTEGRWEKLCCIDRIAWPESERMLLRSLHIAPLVMYHSDDGQRRIMFGTGACKVFAVGLDSNIPEILFTPDGTIIGSCEDDSTLPLCLFEEYLSSAGRTIEEMAFSSPTTKAWSEILKWMPARSVSELSLVCREYPRVMVVIDAVYGHYMNLKDFFDAGAPALHRELVCAPQPCHGLNVGSSGPSDFIYNPVMGYCEHIGSVDDDEPFFAGRIGLGYHSEINKHVVKNLNTRDYELQCKLRYVKEQQWRSVDPPPRPIADTPPTYVNGKIYWIVEPNLGTFFLTCEIVAFNVETEEFEVLQGPPCSHDNGRISILQLQGALCIACSDKSQNVLDIWMMMDIDTWLMRYHIELKDFLPHYLSENTTPLVVDPKDGRVLLNTGLSLGYYDPKMAALETIYSVGL</sequence>
<proteinExistence type="predicted"/>
<evidence type="ECO:0000313" key="4">
    <source>
        <dbReference type="Proteomes" id="UP000008810"/>
    </source>
</evidence>
<gene>
    <name evidence="2" type="ORF">BRADI_4g05976v3</name>
</gene>